<keyword evidence="3" id="KW-0378">Hydrolase</keyword>
<evidence type="ECO:0000259" key="1">
    <source>
        <dbReference type="Pfam" id="PF00723"/>
    </source>
</evidence>
<accession>A0ABZ0BCN7</accession>
<dbReference type="InterPro" id="IPR045582">
    <property type="entry name" value="Trehalase-like_N"/>
</dbReference>
<organism evidence="3 4">
    <name type="scientific">Stakelama saccharophila</name>
    <dbReference type="NCBI Taxonomy" id="3075605"/>
    <lineage>
        <taxon>Bacteria</taxon>
        <taxon>Pseudomonadati</taxon>
        <taxon>Pseudomonadota</taxon>
        <taxon>Alphaproteobacteria</taxon>
        <taxon>Sphingomonadales</taxon>
        <taxon>Sphingomonadaceae</taxon>
        <taxon>Stakelama</taxon>
    </lineage>
</organism>
<dbReference type="PANTHER" id="PTHR31616:SF0">
    <property type="entry name" value="GLUCAN 1,4-ALPHA-GLUCOSIDASE"/>
    <property type="match status" value="1"/>
</dbReference>
<dbReference type="Pfam" id="PF00723">
    <property type="entry name" value="Glyco_hydro_15"/>
    <property type="match status" value="1"/>
</dbReference>
<dbReference type="InterPro" id="IPR012341">
    <property type="entry name" value="6hp_glycosidase-like_sf"/>
</dbReference>
<dbReference type="Proteomes" id="UP001302249">
    <property type="component" value="Chromosome"/>
</dbReference>
<evidence type="ECO:0000259" key="2">
    <source>
        <dbReference type="Pfam" id="PF19291"/>
    </source>
</evidence>
<dbReference type="Pfam" id="PF19291">
    <property type="entry name" value="TREH_N"/>
    <property type="match status" value="1"/>
</dbReference>
<feature type="domain" description="GH15-like" evidence="1">
    <location>
        <begin position="216"/>
        <end position="581"/>
    </location>
</feature>
<dbReference type="GO" id="GO:0016787">
    <property type="term" value="F:hydrolase activity"/>
    <property type="evidence" value="ECO:0007669"/>
    <property type="project" value="UniProtKB-KW"/>
</dbReference>
<dbReference type="InterPro" id="IPR008928">
    <property type="entry name" value="6-hairpin_glycosidase_sf"/>
</dbReference>
<dbReference type="InterPro" id="IPR011613">
    <property type="entry name" value="GH15-like"/>
</dbReference>
<evidence type="ECO:0000313" key="4">
    <source>
        <dbReference type="Proteomes" id="UP001302249"/>
    </source>
</evidence>
<sequence length="601" mass="66807">MARRRIEDYGLIGDGETAALVGRDGSIDWLCLPRFDSGACFAALLGTEDNGCWRLRPDAAVRRTERRYIDHTLILETVFETDEGTVAVTDFMPIRGEAPDIVRIVEGRSGCTRMRSDLALRFDYGRIHPLVQSLSDVRAVAISGPDAVALDFAAEIAFVDRWARSEFTVAAGDTKAFILTWFASHHDVPERVDPARALADTHRYWKDWLDRSRYDGPYREAVLRSLITLKALIHRPTGGITAAPTSSLPECSGGKRNWDYRYCWLRDATFTLLSFVQAGMTREASHWIEWLRRTAGGEPIDLQPFYTVGGDRRAPEWEADWLPGFNGARPVRFGNAAAGQCQLDIYGETVDALYRAAEHGLGKTEDSSTLVRLLADKLETVWEEPDAGIWESRGDPACYTYSKVMCWVAFDRAARWFDGDDPERSRRCRELADHIHALVCDRGYDEDVGSFTQTFDGTALDASALRIPLVGFLPADDPRIRSTVAAVERNLMRGGYVVRYSADAADDGIGGGEGAFIAASYWLADVYALQGRMDEARALFERLLARANDLMLLSEELDTDEARLLGNFPQGLSHLSLITTAMNLGGGGPAHRRSSNGDRSR</sequence>
<dbReference type="EMBL" id="CP135076">
    <property type="protein sequence ID" value="WNO54054.1"/>
    <property type="molecule type" value="Genomic_DNA"/>
</dbReference>
<gene>
    <name evidence="3" type="ORF">RPR59_02000</name>
</gene>
<feature type="domain" description="Trehalase-like N-terminal" evidence="2">
    <location>
        <begin position="5"/>
        <end position="133"/>
    </location>
</feature>
<dbReference type="Gene3D" id="1.50.10.10">
    <property type="match status" value="1"/>
</dbReference>
<dbReference type="PANTHER" id="PTHR31616">
    <property type="entry name" value="TREHALASE"/>
    <property type="match status" value="1"/>
</dbReference>
<name>A0ABZ0BCN7_9SPHN</name>
<proteinExistence type="predicted"/>
<keyword evidence="4" id="KW-1185">Reference proteome</keyword>
<protein>
    <submittedName>
        <fullName evidence="3">Glycoside hydrolase family 15 protein</fullName>
    </submittedName>
</protein>
<evidence type="ECO:0000313" key="3">
    <source>
        <dbReference type="EMBL" id="WNO54054.1"/>
    </source>
</evidence>
<reference evidence="3 4" key="1">
    <citation type="submission" date="2023-09" db="EMBL/GenBank/DDBJ databases">
        <authorList>
            <person name="Rey-Velasco X."/>
        </authorList>
    </citation>
    <scope>NUCLEOTIDE SEQUENCE [LARGE SCALE GENOMIC DNA]</scope>
    <source>
        <strain evidence="3 4">W311</strain>
    </source>
</reference>
<dbReference type="SUPFAM" id="SSF48208">
    <property type="entry name" value="Six-hairpin glycosidases"/>
    <property type="match status" value="1"/>
</dbReference>
<dbReference type="RefSeq" id="WP_313916135.1">
    <property type="nucleotide sequence ID" value="NZ_CP135076.1"/>
</dbReference>